<keyword evidence="11" id="KW-1185">Reference proteome</keyword>
<feature type="transmembrane region" description="Helical" evidence="8">
    <location>
        <begin position="22"/>
        <end position="44"/>
    </location>
</feature>
<dbReference type="Pfam" id="PF02653">
    <property type="entry name" value="BPD_transp_2"/>
    <property type="match status" value="1"/>
</dbReference>
<comment type="subcellular location">
    <subcellularLocation>
        <location evidence="1">Cell membrane</location>
        <topology evidence="1">Multi-pass membrane protein</topology>
    </subcellularLocation>
</comment>
<reference evidence="10" key="1">
    <citation type="submission" date="2022-08" db="EMBL/GenBank/DDBJ databases">
        <authorList>
            <person name="Deng Y."/>
            <person name="Han X.-F."/>
            <person name="Zhang Y.-Q."/>
        </authorList>
    </citation>
    <scope>NUCLEOTIDE SEQUENCE</scope>
    <source>
        <strain evidence="10">CPCC 203386</strain>
    </source>
</reference>
<feature type="transmembrane region" description="Helical" evidence="8">
    <location>
        <begin position="253"/>
        <end position="272"/>
    </location>
</feature>
<dbReference type="Pfam" id="PF00005">
    <property type="entry name" value="ABC_tran"/>
    <property type="match status" value="1"/>
</dbReference>
<dbReference type="PROSITE" id="PS50893">
    <property type="entry name" value="ABC_TRANSPORTER_2"/>
    <property type="match status" value="1"/>
</dbReference>
<keyword evidence="4" id="KW-0547">Nucleotide-binding</keyword>
<dbReference type="CDD" id="cd06579">
    <property type="entry name" value="TM_PBP1_transp_AraH_like"/>
    <property type="match status" value="1"/>
</dbReference>
<dbReference type="PANTHER" id="PTHR43790">
    <property type="entry name" value="CARBOHYDRATE TRANSPORT ATP-BINDING PROTEIN MG119-RELATED"/>
    <property type="match status" value="1"/>
</dbReference>
<evidence type="ECO:0000256" key="4">
    <source>
        <dbReference type="ARBA" id="ARBA00022741"/>
    </source>
</evidence>
<dbReference type="InterPro" id="IPR001851">
    <property type="entry name" value="ABC_transp_permease"/>
</dbReference>
<dbReference type="InterPro" id="IPR027417">
    <property type="entry name" value="P-loop_NTPase"/>
</dbReference>
<evidence type="ECO:0000259" key="9">
    <source>
        <dbReference type="PROSITE" id="PS50893"/>
    </source>
</evidence>
<dbReference type="CDD" id="cd03216">
    <property type="entry name" value="ABC_Carb_Monos_I"/>
    <property type="match status" value="1"/>
</dbReference>
<dbReference type="InterPro" id="IPR050107">
    <property type="entry name" value="ABC_carbohydrate_import_ATPase"/>
</dbReference>
<feature type="transmembrane region" description="Helical" evidence="8">
    <location>
        <begin position="279"/>
        <end position="298"/>
    </location>
</feature>
<evidence type="ECO:0000256" key="2">
    <source>
        <dbReference type="ARBA" id="ARBA00022475"/>
    </source>
</evidence>
<evidence type="ECO:0000256" key="8">
    <source>
        <dbReference type="SAM" id="Phobius"/>
    </source>
</evidence>
<dbReference type="Gene3D" id="3.40.50.300">
    <property type="entry name" value="P-loop containing nucleotide triphosphate hydrolases"/>
    <property type="match status" value="1"/>
</dbReference>
<dbReference type="InterPro" id="IPR003593">
    <property type="entry name" value="AAA+_ATPase"/>
</dbReference>
<dbReference type="RefSeq" id="WP_259539512.1">
    <property type="nucleotide sequence ID" value="NZ_JANLCJ010000004.1"/>
</dbReference>
<dbReference type="InterPro" id="IPR017871">
    <property type="entry name" value="ABC_transporter-like_CS"/>
</dbReference>
<sequence length="592" mass="61602">MTTTEAHRPGRMQAVLAQTRQLSFWAENAAPIGLIALVIVFSILSPTFLTLGNIKAMLVAAAILVILAVGQAFVITTGGIDLSISATMTFGAIGFGLAFQAGLGFWVSALVAVIAALLIGIINGLLIAKGKVTDFIATLGTLSVATGLALIVSNGKPISVFSPELLTLTSGAIGIFGFPIILAAVIAALAWFFMFRTRFGLHVQAVGGNEESAVANGVSATKIRIAVYLISAGLAGVAALLLVARVGAAEPAINTQFLLNSIAAVVLGGVSLTGGKAKIVGPVIGALLLTALTNGLTLLGVSQFYQPLAVGLVVVLAATHEVPEEMTDKYNSRPDVAPFTGTTPASDFILQATDIKKSFGGVHALKGASMTMRRGEITALIGDNGAGKSTMVRCLSGIHRPDSGTILLDGENVTFETPNAARERGIETVQQNLALVEELTVWQNFFLGREKTHGVGPFRTLDRKLMKATAGDLLKDLAVNVPPVTSKVRRLSGGQRQAVAIARAAGWGSKIVIMDEPTAALGVQETARVEGVINSLRDAGVAVLLISHNFDQVVRLSDHVWVMRAGLAVAERRTNETDGDELVALITGAKAA</sequence>
<comment type="caution">
    <text evidence="10">The sequence shown here is derived from an EMBL/GenBank/DDBJ whole genome shotgun (WGS) entry which is preliminary data.</text>
</comment>
<evidence type="ECO:0000256" key="3">
    <source>
        <dbReference type="ARBA" id="ARBA00022692"/>
    </source>
</evidence>
<evidence type="ECO:0000256" key="6">
    <source>
        <dbReference type="ARBA" id="ARBA00022989"/>
    </source>
</evidence>
<dbReference type="SMART" id="SM00382">
    <property type="entry name" value="AAA"/>
    <property type="match status" value="1"/>
</dbReference>
<name>A0ABT2H3Z0_9MICO</name>
<dbReference type="Proteomes" id="UP001165586">
    <property type="component" value="Unassembled WGS sequence"/>
</dbReference>
<dbReference type="EMBL" id="JANLCJ010000004">
    <property type="protein sequence ID" value="MCS5734647.1"/>
    <property type="molecule type" value="Genomic_DNA"/>
</dbReference>
<evidence type="ECO:0000256" key="5">
    <source>
        <dbReference type="ARBA" id="ARBA00022840"/>
    </source>
</evidence>
<dbReference type="InterPro" id="IPR003439">
    <property type="entry name" value="ABC_transporter-like_ATP-bd"/>
</dbReference>
<feature type="transmembrane region" description="Helical" evidence="8">
    <location>
        <begin position="225"/>
        <end position="247"/>
    </location>
</feature>
<feature type="transmembrane region" description="Helical" evidence="8">
    <location>
        <begin position="56"/>
        <end position="75"/>
    </location>
</feature>
<accession>A0ABT2H3Z0</accession>
<keyword evidence="5 10" id="KW-0067">ATP-binding</keyword>
<feature type="transmembrane region" description="Helical" evidence="8">
    <location>
        <begin position="172"/>
        <end position="194"/>
    </location>
</feature>
<evidence type="ECO:0000313" key="11">
    <source>
        <dbReference type="Proteomes" id="UP001165586"/>
    </source>
</evidence>
<keyword evidence="3 8" id="KW-0812">Transmembrane</keyword>
<feature type="transmembrane region" description="Helical" evidence="8">
    <location>
        <begin position="135"/>
        <end position="152"/>
    </location>
</feature>
<protein>
    <submittedName>
        <fullName evidence="10">ATP-binding cassette domain-containing protein</fullName>
    </submittedName>
</protein>
<evidence type="ECO:0000256" key="7">
    <source>
        <dbReference type="ARBA" id="ARBA00023136"/>
    </source>
</evidence>
<keyword evidence="6 8" id="KW-1133">Transmembrane helix</keyword>
<keyword evidence="2" id="KW-1003">Cell membrane</keyword>
<proteinExistence type="predicted"/>
<keyword evidence="7 8" id="KW-0472">Membrane</keyword>
<feature type="domain" description="ABC transporter" evidence="9">
    <location>
        <begin position="350"/>
        <end position="590"/>
    </location>
</feature>
<evidence type="ECO:0000313" key="10">
    <source>
        <dbReference type="EMBL" id="MCS5734647.1"/>
    </source>
</evidence>
<evidence type="ECO:0000256" key="1">
    <source>
        <dbReference type="ARBA" id="ARBA00004651"/>
    </source>
</evidence>
<organism evidence="10 11">
    <name type="scientific">Herbiconiux daphne</name>
    <dbReference type="NCBI Taxonomy" id="2970914"/>
    <lineage>
        <taxon>Bacteria</taxon>
        <taxon>Bacillati</taxon>
        <taxon>Actinomycetota</taxon>
        <taxon>Actinomycetes</taxon>
        <taxon>Micrococcales</taxon>
        <taxon>Microbacteriaceae</taxon>
        <taxon>Herbiconiux</taxon>
    </lineage>
</organism>
<dbReference type="GO" id="GO:0005524">
    <property type="term" value="F:ATP binding"/>
    <property type="evidence" value="ECO:0007669"/>
    <property type="project" value="UniProtKB-KW"/>
</dbReference>
<dbReference type="PANTHER" id="PTHR43790:SF8">
    <property type="entry name" value="SUGAR ABC TRANSPORTER ATP-BINDING PROTEIN"/>
    <property type="match status" value="1"/>
</dbReference>
<dbReference type="SUPFAM" id="SSF52540">
    <property type="entry name" value="P-loop containing nucleoside triphosphate hydrolases"/>
    <property type="match status" value="1"/>
</dbReference>
<dbReference type="PROSITE" id="PS00211">
    <property type="entry name" value="ABC_TRANSPORTER_1"/>
    <property type="match status" value="1"/>
</dbReference>
<gene>
    <name evidence="10" type="ORF">N1032_12955</name>
</gene>
<feature type="transmembrane region" description="Helical" evidence="8">
    <location>
        <begin position="105"/>
        <end position="128"/>
    </location>
</feature>